<accession>A0AAW2SUU2</accession>
<name>A0AAW2SUU2_9LAMI</name>
<dbReference type="InterPro" id="IPR018289">
    <property type="entry name" value="MULE_transposase_dom"/>
</dbReference>
<dbReference type="AlphaFoldDB" id="A0AAW2SUU2"/>
<feature type="region of interest" description="Disordered" evidence="1">
    <location>
        <begin position="329"/>
        <end position="379"/>
    </location>
</feature>
<dbReference type="PANTHER" id="PTHR31973">
    <property type="entry name" value="POLYPROTEIN, PUTATIVE-RELATED"/>
    <property type="match status" value="1"/>
</dbReference>
<feature type="compositionally biased region" description="Low complexity" evidence="1">
    <location>
        <begin position="364"/>
        <end position="379"/>
    </location>
</feature>
<dbReference type="EMBL" id="JACGWM010000001">
    <property type="protein sequence ID" value="KAL0396218.1"/>
    <property type="molecule type" value="Genomic_DNA"/>
</dbReference>
<reference evidence="3" key="1">
    <citation type="submission" date="2020-06" db="EMBL/GenBank/DDBJ databases">
        <authorList>
            <person name="Li T."/>
            <person name="Hu X."/>
            <person name="Zhang T."/>
            <person name="Song X."/>
            <person name="Zhang H."/>
            <person name="Dai N."/>
            <person name="Sheng W."/>
            <person name="Hou X."/>
            <person name="Wei L."/>
        </authorList>
    </citation>
    <scope>NUCLEOTIDE SEQUENCE</scope>
    <source>
        <strain evidence="3">KEN8</strain>
        <tissue evidence="3">Leaf</tissue>
    </source>
</reference>
<dbReference type="Pfam" id="PF10551">
    <property type="entry name" value="MULE"/>
    <property type="match status" value="1"/>
</dbReference>
<sequence length="379" mass="43815">MVRPSGLGQNIESRRESKFFGFAWYLGHREEEKNNFAKSTKECLTWNQRSVFDDSSYADYTQPQWTDEKDTDDEPESSQNSLVYEDIEASCDEDIFLEKNLSKRQMMTKLRKMLNQKSKKKNISHDAGAKDCVAKDNGWYSDPDEEDELQSLDGNDLQVKYLDSRMEKVIRDNPHVPIHTLKYTILRKCNIDASKWKVIRAKRVKKPASKLLLRRKESSDAPMFESMYLSLHAMKVGYLDGCRPIIGLDGCFLKFVYTSQLLVTVERDGNDNMWSIALAMVPVENRKMWTWFLTKLLEDFGGTEQSYRWTFISDRQKGFLDVVKQLAPHSEHRGGKGTHQGPRNDALLGNKVGKNKKATTCPRKQIQQSQIQGKQMQQS</sequence>
<evidence type="ECO:0000256" key="1">
    <source>
        <dbReference type="SAM" id="MobiDB-lite"/>
    </source>
</evidence>
<comment type="caution">
    <text evidence="3">The sequence shown here is derived from an EMBL/GenBank/DDBJ whole genome shotgun (WGS) entry which is preliminary data.</text>
</comment>
<proteinExistence type="predicted"/>
<evidence type="ECO:0000313" key="3">
    <source>
        <dbReference type="EMBL" id="KAL0396218.1"/>
    </source>
</evidence>
<dbReference type="PANTHER" id="PTHR31973:SF187">
    <property type="entry name" value="MUTATOR TRANSPOSASE MUDRA PROTEIN"/>
    <property type="match status" value="1"/>
</dbReference>
<organism evidence="3">
    <name type="scientific">Sesamum calycinum</name>
    <dbReference type="NCBI Taxonomy" id="2727403"/>
    <lineage>
        <taxon>Eukaryota</taxon>
        <taxon>Viridiplantae</taxon>
        <taxon>Streptophyta</taxon>
        <taxon>Embryophyta</taxon>
        <taxon>Tracheophyta</taxon>
        <taxon>Spermatophyta</taxon>
        <taxon>Magnoliopsida</taxon>
        <taxon>eudicotyledons</taxon>
        <taxon>Gunneridae</taxon>
        <taxon>Pentapetalae</taxon>
        <taxon>asterids</taxon>
        <taxon>lamiids</taxon>
        <taxon>Lamiales</taxon>
        <taxon>Pedaliaceae</taxon>
        <taxon>Sesamum</taxon>
    </lineage>
</organism>
<protein>
    <recommendedName>
        <fullName evidence="2">MULE transposase domain-containing protein</fullName>
    </recommendedName>
</protein>
<gene>
    <name evidence="3" type="ORF">Scaly_0070200</name>
</gene>
<reference evidence="3" key="2">
    <citation type="journal article" date="2024" name="Plant">
        <title>Genomic evolution and insights into agronomic trait innovations of Sesamum species.</title>
        <authorList>
            <person name="Miao H."/>
            <person name="Wang L."/>
            <person name="Qu L."/>
            <person name="Liu H."/>
            <person name="Sun Y."/>
            <person name="Le M."/>
            <person name="Wang Q."/>
            <person name="Wei S."/>
            <person name="Zheng Y."/>
            <person name="Lin W."/>
            <person name="Duan Y."/>
            <person name="Cao H."/>
            <person name="Xiong S."/>
            <person name="Wang X."/>
            <person name="Wei L."/>
            <person name="Li C."/>
            <person name="Ma Q."/>
            <person name="Ju M."/>
            <person name="Zhao R."/>
            <person name="Li G."/>
            <person name="Mu C."/>
            <person name="Tian Q."/>
            <person name="Mei H."/>
            <person name="Zhang T."/>
            <person name="Gao T."/>
            <person name="Zhang H."/>
        </authorList>
    </citation>
    <scope>NUCLEOTIDE SEQUENCE</scope>
    <source>
        <strain evidence="3">KEN8</strain>
    </source>
</reference>
<feature type="domain" description="MULE transposase" evidence="2">
    <location>
        <begin position="246"/>
        <end position="333"/>
    </location>
</feature>
<evidence type="ECO:0000259" key="2">
    <source>
        <dbReference type="Pfam" id="PF10551"/>
    </source>
</evidence>